<dbReference type="Gene3D" id="1.10.357.10">
    <property type="entry name" value="Tetracycline Repressor, domain 2"/>
    <property type="match status" value="1"/>
</dbReference>
<dbReference type="Pfam" id="PF00440">
    <property type="entry name" value="TetR_N"/>
    <property type="match status" value="1"/>
</dbReference>
<evidence type="ECO:0000256" key="3">
    <source>
        <dbReference type="ARBA" id="ARBA00023163"/>
    </source>
</evidence>
<sequence length="186" mass="19844">MERAEVRTGLLDAAEALFYERGVQAVPMDEIRAAAGLPLKRLYGLYPSKSALVKACLERRDTRWRGRLRAHADAAPTPEGRILAVFDWLHQWFCEPGFRGCAFVNAFGELGAVDSSVATVARAHKLAFRDYVAGLVIASGRPAASADAFFLLAEGAITTAAVSGTPEAGRRAREAAVLLLAATASA</sequence>
<feature type="domain" description="HTH tetR-type" evidence="5">
    <location>
        <begin position="4"/>
        <end position="64"/>
    </location>
</feature>
<dbReference type="RefSeq" id="WP_185302342.1">
    <property type="nucleotide sequence ID" value="NZ_CP045702.1"/>
</dbReference>
<keyword evidence="3" id="KW-0804">Transcription</keyword>
<name>A0A7G7BU66_9ACTN</name>
<keyword evidence="2 4" id="KW-0238">DNA-binding</keyword>
<dbReference type="InterPro" id="IPR036271">
    <property type="entry name" value="Tet_transcr_reg_TetR-rel_C_sf"/>
</dbReference>
<evidence type="ECO:0000256" key="2">
    <source>
        <dbReference type="ARBA" id="ARBA00023125"/>
    </source>
</evidence>
<dbReference type="PANTHER" id="PTHR47506:SF1">
    <property type="entry name" value="HTH-TYPE TRANSCRIPTIONAL REGULATOR YJDC"/>
    <property type="match status" value="1"/>
</dbReference>
<dbReference type="AlphaFoldDB" id="A0A7G7BU66"/>
<gene>
    <name evidence="6" type="ORF">F0344_33645</name>
</gene>
<dbReference type="GO" id="GO:0003677">
    <property type="term" value="F:DNA binding"/>
    <property type="evidence" value="ECO:0007669"/>
    <property type="project" value="UniProtKB-UniRule"/>
</dbReference>
<proteinExistence type="predicted"/>
<dbReference type="Proteomes" id="UP000515307">
    <property type="component" value="Chromosome"/>
</dbReference>
<reference evidence="7" key="1">
    <citation type="submission" date="2019-10" db="EMBL/GenBank/DDBJ databases">
        <title>Antimicrobial potential of Antarctic Bacteria.</title>
        <authorList>
            <person name="Benaud N."/>
            <person name="Edwards R.J."/>
            <person name="Ferrari B.C."/>
        </authorList>
    </citation>
    <scope>NUCLEOTIDE SEQUENCE [LARGE SCALE GENOMIC DNA]</scope>
    <source>
        <strain evidence="7">NBSH44</strain>
    </source>
</reference>
<evidence type="ECO:0000313" key="7">
    <source>
        <dbReference type="Proteomes" id="UP000515307"/>
    </source>
</evidence>
<evidence type="ECO:0000313" key="6">
    <source>
        <dbReference type="EMBL" id="QNE78881.1"/>
    </source>
</evidence>
<organism evidence="6 7">
    <name type="scientific">Streptomyces finlayi</name>
    <dbReference type="NCBI Taxonomy" id="67296"/>
    <lineage>
        <taxon>Bacteria</taxon>
        <taxon>Bacillati</taxon>
        <taxon>Actinomycetota</taxon>
        <taxon>Actinomycetes</taxon>
        <taxon>Kitasatosporales</taxon>
        <taxon>Streptomycetaceae</taxon>
        <taxon>Streptomyces</taxon>
    </lineage>
</organism>
<dbReference type="KEGG" id="sfiy:F0344_33645"/>
<protein>
    <submittedName>
        <fullName evidence="6">TetR family transcriptional regulator</fullName>
    </submittedName>
</protein>
<evidence type="ECO:0000256" key="4">
    <source>
        <dbReference type="PROSITE-ProRule" id="PRU00335"/>
    </source>
</evidence>
<dbReference type="EMBL" id="CP045702">
    <property type="protein sequence ID" value="QNE78881.1"/>
    <property type="molecule type" value="Genomic_DNA"/>
</dbReference>
<keyword evidence="7" id="KW-1185">Reference proteome</keyword>
<evidence type="ECO:0000256" key="1">
    <source>
        <dbReference type="ARBA" id="ARBA00023015"/>
    </source>
</evidence>
<keyword evidence="1" id="KW-0805">Transcription regulation</keyword>
<accession>A0A7G7BU66</accession>
<dbReference type="SUPFAM" id="SSF48498">
    <property type="entry name" value="Tetracyclin repressor-like, C-terminal domain"/>
    <property type="match status" value="1"/>
</dbReference>
<dbReference type="PANTHER" id="PTHR47506">
    <property type="entry name" value="TRANSCRIPTIONAL REGULATORY PROTEIN"/>
    <property type="match status" value="1"/>
</dbReference>
<dbReference type="InterPro" id="IPR001647">
    <property type="entry name" value="HTH_TetR"/>
</dbReference>
<dbReference type="PRINTS" id="PR00455">
    <property type="entry name" value="HTHTETR"/>
</dbReference>
<dbReference type="InterPro" id="IPR009057">
    <property type="entry name" value="Homeodomain-like_sf"/>
</dbReference>
<feature type="DNA-binding region" description="H-T-H motif" evidence="4">
    <location>
        <begin position="27"/>
        <end position="46"/>
    </location>
</feature>
<dbReference type="PROSITE" id="PS50977">
    <property type="entry name" value="HTH_TETR_2"/>
    <property type="match status" value="1"/>
</dbReference>
<evidence type="ECO:0000259" key="5">
    <source>
        <dbReference type="PROSITE" id="PS50977"/>
    </source>
</evidence>
<dbReference type="SUPFAM" id="SSF46689">
    <property type="entry name" value="Homeodomain-like"/>
    <property type="match status" value="1"/>
</dbReference>